<accession>E4YRN4</accession>
<gene>
    <name evidence="5" type="ORF">GSOID_T00031634001</name>
</gene>
<keyword evidence="1" id="KW-1015">Disulfide bond</keyword>
<proteinExistence type="inferred from homology"/>
<dbReference type="EMBL" id="FN655138">
    <property type="protein sequence ID" value="CBY38126.1"/>
    <property type="molecule type" value="Genomic_DNA"/>
</dbReference>
<dbReference type="Proteomes" id="UP000011014">
    <property type="component" value="Unassembled WGS sequence"/>
</dbReference>
<reference evidence="5" key="1">
    <citation type="journal article" date="2010" name="Science">
        <title>Plasticity of animal genome architecture unmasked by rapid evolution of a pelagic tunicate.</title>
        <authorList>
            <person name="Denoeud F."/>
            <person name="Henriet S."/>
            <person name="Mungpakdee S."/>
            <person name="Aury J.M."/>
            <person name="Da Silva C."/>
            <person name="Brinkmann H."/>
            <person name="Mikhaleva J."/>
            <person name="Olsen L.C."/>
            <person name="Jubin C."/>
            <person name="Canestro C."/>
            <person name="Bouquet J.M."/>
            <person name="Danks G."/>
            <person name="Poulain J."/>
            <person name="Campsteijn C."/>
            <person name="Adamski M."/>
            <person name="Cross I."/>
            <person name="Yadetie F."/>
            <person name="Muffato M."/>
            <person name="Louis A."/>
            <person name="Butcher S."/>
            <person name="Tsagkogeorga G."/>
            <person name="Konrad A."/>
            <person name="Singh S."/>
            <person name="Jensen M.F."/>
            <person name="Cong E.H."/>
            <person name="Eikeseth-Otteraa H."/>
            <person name="Noel B."/>
            <person name="Anthouard V."/>
            <person name="Porcel B.M."/>
            <person name="Kachouri-Lafond R."/>
            <person name="Nishino A."/>
            <person name="Ugolini M."/>
            <person name="Chourrout P."/>
            <person name="Nishida H."/>
            <person name="Aasland R."/>
            <person name="Huzurbazar S."/>
            <person name="Westhof E."/>
            <person name="Delsuc F."/>
            <person name="Lehrach H."/>
            <person name="Reinhardt R."/>
            <person name="Weissenbach J."/>
            <person name="Roy S.W."/>
            <person name="Artiguenave F."/>
            <person name="Postlethwait J.H."/>
            <person name="Manak J.R."/>
            <person name="Thompson E.M."/>
            <person name="Jaillon O."/>
            <person name="Du Pasquier L."/>
            <person name="Boudinot P."/>
            <person name="Liberles D.A."/>
            <person name="Volff J.N."/>
            <person name="Philippe H."/>
            <person name="Lenhard B."/>
            <person name="Roest Crollius H."/>
            <person name="Wincker P."/>
            <person name="Chourrout D."/>
        </authorList>
    </citation>
    <scope>NUCLEOTIDE SEQUENCE [LARGE SCALE GENOMIC DNA]</scope>
</reference>
<dbReference type="Gene3D" id="2.40.10.10">
    <property type="entry name" value="Trypsin-like serine proteases"/>
    <property type="match status" value="1"/>
</dbReference>
<sequence>MSDFPLVPSYPSIELEYEEDSCFTAGYGLSSATSYIVDGHLYSVAIPIVDSETCRTHNKQLESFYATVEYEKLICAGQVGIADTCTGDSGGPLICLSKDGDEIIVGLTSFGPSPCGSGYGLYTKVSDHSQWIESVIKNKENLKEACCPEVILGSNIEELNGVYQQTENIDFYNLTTGDAFAQKAEFNGSVYWFFFNTENRSTSTARIRTNDSFKNFDETCLLQTGDAVKNGAAFDYQIGGITDEWITDDGTISITCSEKDEMSTIVQTTTTIPKTSNTTEKPTTSNPTTNQILTKSTQKSTVVPESNQSIESTSTATGPLTTTPSTVLPTELTTTQTISSTESTTESSAYFYPCVLFLIVLALSL</sequence>
<dbReference type="PROSITE" id="PS50240">
    <property type="entry name" value="TRYPSIN_DOM"/>
    <property type="match status" value="1"/>
</dbReference>
<dbReference type="InterPro" id="IPR033116">
    <property type="entry name" value="TRYPSIN_SER"/>
</dbReference>
<dbReference type="InterPro" id="IPR051487">
    <property type="entry name" value="Ser/Thr_Proteases_Immune/Dev"/>
</dbReference>
<dbReference type="GO" id="GO:0004252">
    <property type="term" value="F:serine-type endopeptidase activity"/>
    <property type="evidence" value="ECO:0007669"/>
    <property type="project" value="InterPro"/>
</dbReference>
<feature type="compositionally biased region" description="Low complexity" evidence="3">
    <location>
        <begin position="312"/>
        <end position="327"/>
    </location>
</feature>
<dbReference type="SUPFAM" id="SSF50494">
    <property type="entry name" value="Trypsin-like serine proteases"/>
    <property type="match status" value="1"/>
</dbReference>
<evidence type="ECO:0000259" key="4">
    <source>
        <dbReference type="PROSITE" id="PS50240"/>
    </source>
</evidence>
<dbReference type="SMART" id="SM00020">
    <property type="entry name" value="Tryp_SPc"/>
    <property type="match status" value="1"/>
</dbReference>
<dbReference type="Pfam" id="PF00089">
    <property type="entry name" value="Trypsin"/>
    <property type="match status" value="1"/>
</dbReference>
<feature type="compositionally biased region" description="Low complexity" evidence="3">
    <location>
        <begin position="271"/>
        <end position="290"/>
    </location>
</feature>
<organism evidence="5">
    <name type="scientific">Oikopleura dioica</name>
    <name type="common">Tunicate</name>
    <dbReference type="NCBI Taxonomy" id="34765"/>
    <lineage>
        <taxon>Eukaryota</taxon>
        <taxon>Metazoa</taxon>
        <taxon>Chordata</taxon>
        <taxon>Tunicata</taxon>
        <taxon>Appendicularia</taxon>
        <taxon>Copelata</taxon>
        <taxon>Oikopleuridae</taxon>
        <taxon>Oikopleura</taxon>
    </lineage>
</organism>
<feature type="region of interest" description="Disordered" evidence="3">
    <location>
        <begin position="271"/>
        <end position="327"/>
    </location>
</feature>
<dbReference type="InterPro" id="IPR009003">
    <property type="entry name" value="Peptidase_S1_PA"/>
</dbReference>
<dbReference type="InterPro" id="IPR043504">
    <property type="entry name" value="Peptidase_S1_PA_chymotrypsin"/>
</dbReference>
<dbReference type="GO" id="GO:0006508">
    <property type="term" value="P:proteolysis"/>
    <property type="evidence" value="ECO:0007669"/>
    <property type="project" value="InterPro"/>
</dbReference>
<evidence type="ECO:0000256" key="2">
    <source>
        <dbReference type="ARBA" id="ARBA00024195"/>
    </source>
</evidence>
<feature type="domain" description="Peptidase S1" evidence="4">
    <location>
        <begin position="1"/>
        <end position="137"/>
    </location>
</feature>
<dbReference type="AlphaFoldDB" id="E4YRN4"/>
<dbReference type="PROSITE" id="PS00135">
    <property type="entry name" value="TRYPSIN_SER"/>
    <property type="match status" value="1"/>
</dbReference>
<evidence type="ECO:0000256" key="1">
    <source>
        <dbReference type="ARBA" id="ARBA00023157"/>
    </source>
</evidence>
<dbReference type="PANTHER" id="PTHR24256">
    <property type="entry name" value="TRYPTASE-RELATED"/>
    <property type="match status" value="1"/>
</dbReference>
<protein>
    <recommendedName>
        <fullName evidence="4">Peptidase S1 domain-containing protein</fullName>
    </recommendedName>
</protein>
<evidence type="ECO:0000313" key="5">
    <source>
        <dbReference type="EMBL" id="CBY38126.1"/>
    </source>
</evidence>
<comment type="similarity">
    <text evidence="2">Belongs to the peptidase S1 family. CLIP subfamily.</text>
</comment>
<dbReference type="InterPro" id="IPR001254">
    <property type="entry name" value="Trypsin_dom"/>
</dbReference>
<feature type="compositionally biased region" description="Polar residues" evidence="3">
    <location>
        <begin position="291"/>
        <end position="311"/>
    </location>
</feature>
<name>E4YRN4_OIKDI</name>
<evidence type="ECO:0000256" key="3">
    <source>
        <dbReference type="SAM" id="MobiDB-lite"/>
    </source>
</evidence>